<dbReference type="GO" id="GO:0060271">
    <property type="term" value="P:cilium assembly"/>
    <property type="evidence" value="ECO:0007669"/>
    <property type="project" value="TreeGrafter"/>
</dbReference>
<name>A0AAJ7FTH8_CEPCN</name>
<evidence type="ECO:0000256" key="2">
    <source>
        <dbReference type="ARBA" id="ARBA00023054"/>
    </source>
</evidence>
<dbReference type="CTD" id="90410"/>
<reference evidence="5" key="1">
    <citation type="submission" date="2025-08" db="UniProtKB">
        <authorList>
            <consortium name="RefSeq"/>
        </authorList>
    </citation>
    <scope>IDENTIFICATION</scope>
</reference>
<organism evidence="4 5">
    <name type="scientific">Cephus cinctus</name>
    <name type="common">Wheat stem sawfly</name>
    <dbReference type="NCBI Taxonomy" id="211228"/>
    <lineage>
        <taxon>Eukaryota</taxon>
        <taxon>Metazoa</taxon>
        <taxon>Ecdysozoa</taxon>
        <taxon>Arthropoda</taxon>
        <taxon>Hexapoda</taxon>
        <taxon>Insecta</taxon>
        <taxon>Pterygota</taxon>
        <taxon>Neoptera</taxon>
        <taxon>Endopterygota</taxon>
        <taxon>Hymenoptera</taxon>
        <taxon>Cephoidea</taxon>
        <taxon>Cephidae</taxon>
        <taxon>Cephus</taxon>
    </lineage>
</organism>
<comment type="subcellular location">
    <subcellularLocation>
        <location evidence="1">Cell projection</location>
        <location evidence="1">Cilium</location>
    </subcellularLocation>
</comment>
<dbReference type="GO" id="GO:0030990">
    <property type="term" value="C:intraciliary transport particle"/>
    <property type="evidence" value="ECO:0007669"/>
    <property type="project" value="TreeGrafter"/>
</dbReference>
<keyword evidence="4" id="KW-1185">Reference proteome</keyword>
<dbReference type="Proteomes" id="UP000694920">
    <property type="component" value="Unplaced"/>
</dbReference>
<dbReference type="GO" id="GO:0097730">
    <property type="term" value="C:non-motile cilium"/>
    <property type="evidence" value="ECO:0007669"/>
    <property type="project" value="TreeGrafter"/>
</dbReference>
<dbReference type="GO" id="GO:0061512">
    <property type="term" value="P:protein localization to cilium"/>
    <property type="evidence" value="ECO:0007669"/>
    <property type="project" value="TreeGrafter"/>
</dbReference>
<gene>
    <name evidence="5" type="primary">LOC107273626</name>
</gene>
<keyword evidence="2" id="KW-0175">Coiled coil</keyword>
<evidence type="ECO:0000256" key="1">
    <source>
        <dbReference type="ARBA" id="ARBA00004138"/>
    </source>
</evidence>
<dbReference type="GO" id="GO:0097546">
    <property type="term" value="C:ciliary base"/>
    <property type="evidence" value="ECO:0007669"/>
    <property type="project" value="TreeGrafter"/>
</dbReference>
<protein>
    <submittedName>
        <fullName evidence="5">Intraflagellar transport protein 20 homolog</fullName>
    </submittedName>
</protein>
<dbReference type="RefSeq" id="XP_015607499.1">
    <property type="nucleotide sequence ID" value="XM_015752013.2"/>
</dbReference>
<dbReference type="GeneID" id="107273626"/>
<dbReference type="AlphaFoldDB" id="A0AAJ7FTH8"/>
<dbReference type="PANTHER" id="PTHR31978:SF1">
    <property type="entry name" value="INTRAFLAGELLAR TRANSPORT PROTEIN 20 HOMOLOG"/>
    <property type="match status" value="1"/>
</dbReference>
<dbReference type="GO" id="GO:0036064">
    <property type="term" value="C:ciliary basal body"/>
    <property type="evidence" value="ECO:0007669"/>
    <property type="project" value="TreeGrafter"/>
</dbReference>
<proteinExistence type="predicted"/>
<dbReference type="PANTHER" id="PTHR31978">
    <property type="entry name" value="INTRAFLAGELLAR TRANSPORT PROTEIN 20 HOMOLOG"/>
    <property type="match status" value="1"/>
</dbReference>
<dbReference type="Pfam" id="PF14931">
    <property type="entry name" value="IFT20"/>
    <property type="match status" value="1"/>
</dbReference>
<keyword evidence="3" id="KW-0966">Cell projection</keyword>
<evidence type="ECO:0000313" key="5">
    <source>
        <dbReference type="RefSeq" id="XP_015607499.1"/>
    </source>
</evidence>
<dbReference type="GO" id="GO:0005737">
    <property type="term" value="C:cytoplasm"/>
    <property type="evidence" value="ECO:0007669"/>
    <property type="project" value="TreeGrafter"/>
</dbReference>
<dbReference type="KEGG" id="ccin:107273626"/>
<evidence type="ECO:0000313" key="4">
    <source>
        <dbReference type="Proteomes" id="UP000694920"/>
    </source>
</evidence>
<evidence type="ECO:0000256" key="3">
    <source>
        <dbReference type="ARBA" id="ARBA00023273"/>
    </source>
</evidence>
<dbReference type="GO" id="GO:0005813">
    <property type="term" value="C:centrosome"/>
    <property type="evidence" value="ECO:0007669"/>
    <property type="project" value="TreeGrafter"/>
</dbReference>
<sequence>MADSLAKYGLYVDDLGKICVLEPEVSNQTNKLKEECKNFVSKISEFQNNSDEFIRIVDTLATEVEKEKMRTIGARNLLRSVAKQRDSQKQQIQALIIEKSTELERLRVQYDSLKRIEMEQLETIDHLTSN</sequence>
<dbReference type="InterPro" id="IPR028172">
    <property type="entry name" value="FT20"/>
</dbReference>
<accession>A0AAJ7FTH8</accession>